<dbReference type="PANTHER" id="PTHR46825:SF9">
    <property type="entry name" value="BETA-LACTAMASE-RELATED DOMAIN-CONTAINING PROTEIN"/>
    <property type="match status" value="1"/>
</dbReference>
<dbReference type="PANTHER" id="PTHR46825">
    <property type="entry name" value="D-ALANYL-D-ALANINE-CARBOXYPEPTIDASE/ENDOPEPTIDASE AMPH"/>
    <property type="match status" value="1"/>
</dbReference>
<reference evidence="4 5" key="1">
    <citation type="submission" date="2018-09" db="EMBL/GenBank/DDBJ databases">
        <title>Altererythrobacter spongiae sp. nov., isolated from a marine sponge.</title>
        <authorList>
            <person name="Zhuang L."/>
            <person name="Luo L."/>
        </authorList>
    </citation>
    <scope>NUCLEOTIDE SEQUENCE [LARGE SCALE GENOMIC DNA]</scope>
    <source>
        <strain evidence="4 5">HN-Y73</strain>
    </source>
</reference>
<name>A0A420EE58_9SPHN</name>
<keyword evidence="5" id="KW-1185">Reference proteome</keyword>
<feature type="domain" description="Beta-lactamase-related" evidence="3">
    <location>
        <begin position="43"/>
        <end position="364"/>
    </location>
</feature>
<evidence type="ECO:0000256" key="1">
    <source>
        <dbReference type="SAM" id="MobiDB-lite"/>
    </source>
</evidence>
<evidence type="ECO:0000313" key="4">
    <source>
        <dbReference type="EMBL" id="RKF18944.1"/>
    </source>
</evidence>
<evidence type="ECO:0000259" key="3">
    <source>
        <dbReference type="Pfam" id="PF00144"/>
    </source>
</evidence>
<feature type="region of interest" description="Disordered" evidence="1">
    <location>
        <begin position="364"/>
        <end position="392"/>
    </location>
</feature>
<dbReference type="Gene3D" id="3.40.710.10">
    <property type="entry name" value="DD-peptidase/beta-lactamase superfamily"/>
    <property type="match status" value="1"/>
</dbReference>
<feature type="signal peptide" evidence="2">
    <location>
        <begin position="1"/>
        <end position="23"/>
    </location>
</feature>
<keyword evidence="2" id="KW-0732">Signal</keyword>
<evidence type="ECO:0000313" key="5">
    <source>
        <dbReference type="Proteomes" id="UP000284395"/>
    </source>
</evidence>
<accession>A0A420EE58</accession>
<gene>
    <name evidence="4" type="ORF">D6851_14205</name>
</gene>
<dbReference type="AlphaFoldDB" id="A0A420EE58"/>
<evidence type="ECO:0000256" key="2">
    <source>
        <dbReference type="SAM" id="SignalP"/>
    </source>
</evidence>
<dbReference type="InterPro" id="IPR050491">
    <property type="entry name" value="AmpC-like"/>
</dbReference>
<sequence length="475" mass="51420">MTQPVFIRLILGAALMLPQVAAAQTPEQHDTAIQRIVGDPEDMTQPGCAAGVFSHGEPVWMGAGGAADLATGEALTIDSRFYAGSLSKQFTALGIMKLVEAGKVDLDAEVQTYIPDFPHYDAPVTVRMLLHHISGMRDALGLMRMAGVPDLSKSDLRTALQLLHRQKAPDFTPGTHYSYSNGGYLLLADIIQRASDMPYQDYMRETVLDPLGMTRSFFLAAPPPPGTMVHGYKAKNGKYVVQDDFPSFSGSGGLVTSIRDLARYEADLAGGNIVWIAQTRQLMLAPAYFTNGDIVREQHGLVYASGIKLGKRQGRDWMMHTGASSTFKSAYGRLPEEGLAIMLMCNRSDGAPSDRMDAIADLLAGPPPAPTTTESDKKGSENNAIPFQAGLPEDGRYHSDELNVDYLLHRRGEGVDVQILSAWPGHEDPAAIHHFLPDEHGILREGSMSIVPAENGAGFVAGRGKIHGIRFLPKD</sequence>
<protein>
    <submittedName>
        <fullName evidence="4">Class A beta-lactamase-related serine hydrolase</fullName>
    </submittedName>
</protein>
<dbReference type="GO" id="GO:0016787">
    <property type="term" value="F:hydrolase activity"/>
    <property type="evidence" value="ECO:0007669"/>
    <property type="project" value="UniProtKB-KW"/>
</dbReference>
<dbReference type="RefSeq" id="WP_120325565.1">
    <property type="nucleotide sequence ID" value="NZ_RAPF01000008.1"/>
</dbReference>
<organism evidence="4 5">
    <name type="scientific">Altericroceibacterium spongiae</name>
    <dbReference type="NCBI Taxonomy" id="2320269"/>
    <lineage>
        <taxon>Bacteria</taxon>
        <taxon>Pseudomonadati</taxon>
        <taxon>Pseudomonadota</taxon>
        <taxon>Alphaproteobacteria</taxon>
        <taxon>Sphingomonadales</taxon>
        <taxon>Erythrobacteraceae</taxon>
        <taxon>Altericroceibacterium</taxon>
    </lineage>
</organism>
<dbReference type="InterPro" id="IPR012338">
    <property type="entry name" value="Beta-lactam/transpept-like"/>
</dbReference>
<proteinExistence type="predicted"/>
<comment type="caution">
    <text evidence="4">The sequence shown here is derived from an EMBL/GenBank/DDBJ whole genome shotgun (WGS) entry which is preliminary data.</text>
</comment>
<feature type="chain" id="PRO_5019206163" evidence="2">
    <location>
        <begin position="24"/>
        <end position="475"/>
    </location>
</feature>
<dbReference type="EMBL" id="RAPF01000008">
    <property type="protein sequence ID" value="RKF18944.1"/>
    <property type="molecule type" value="Genomic_DNA"/>
</dbReference>
<dbReference type="Proteomes" id="UP000284395">
    <property type="component" value="Unassembled WGS sequence"/>
</dbReference>
<keyword evidence="4" id="KW-0378">Hydrolase</keyword>
<dbReference type="Pfam" id="PF00144">
    <property type="entry name" value="Beta-lactamase"/>
    <property type="match status" value="1"/>
</dbReference>
<dbReference type="InterPro" id="IPR001466">
    <property type="entry name" value="Beta-lactam-related"/>
</dbReference>
<dbReference type="OrthoDB" id="9804448at2"/>
<dbReference type="SUPFAM" id="SSF56601">
    <property type="entry name" value="beta-lactamase/transpeptidase-like"/>
    <property type="match status" value="1"/>
</dbReference>